<evidence type="ECO:0000313" key="9">
    <source>
        <dbReference type="Proteomes" id="UP000366051"/>
    </source>
</evidence>
<dbReference type="KEGG" id="hcv:FTV88_1869"/>
<evidence type="ECO:0000256" key="6">
    <source>
        <dbReference type="SAM" id="Phobius"/>
    </source>
</evidence>
<dbReference type="Gene3D" id="1.20.1250.20">
    <property type="entry name" value="MFS general substrate transporter like domains"/>
    <property type="match status" value="2"/>
</dbReference>
<feature type="domain" description="Major facilitator superfamily (MFS) profile" evidence="7">
    <location>
        <begin position="6"/>
        <end position="396"/>
    </location>
</feature>
<evidence type="ECO:0000256" key="5">
    <source>
        <dbReference type="ARBA" id="ARBA00023136"/>
    </source>
</evidence>
<feature type="transmembrane region" description="Helical" evidence="6">
    <location>
        <begin position="133"/>
        <end position="153"/>
    </location>
</feature>
<feature type="transmembrane region" description="Helical" evidence="6">
    <location>
        <begin position="47"/>
        <end position="63"/>
    </location>
</feature>
<dbReference type="SUPFAM" id="SSF103473">
    <property type="entry name" value="MFS general substrate transporter"/>
    <property type="match status" value="1"/>
</dbReference>
<evidence type="ECO:0000256" key="1">
    <source>
        <dbReference type="ARBA" id="ARBA00004651"/>
    </source>
</evidence>
<accession>A0A5Q2MZ63</accession>
<protein>
    <submittedName>
        <fullName evidence="8">Major facilitator superfamily MFS_1</fullName>
    </submittedName>
</protein>
<dbReference type="PANTHER" id="PTHR11360:SF304">
    <property type="entry name" value="MFS DOMAIN-CONTAINING PROTEIN"/>
    <property type="match status" value="1"/>
</dbReference>
<feature type="transmembrane region" description="Helical" evidence="6">
    <location>
        <begin position="70"/>
        <end position="93"/>
    </location>
</feature>
<keyword evidence="4 6" id="KW-1133">Transmembrane helix</keyword>
<keyword evidence="3 6" id="KW-0812">Transmembrane</keyword>
<dbReference type="GO" id="GO:0005886">
    <property type="term" value="C:plasma membrane"/>
    <property type="evidence" value="ECO:0007669"/>
    <property type="project" value="UniProtKB-SubCell"/>
</dbReference>
<dbReference type="EMBL" id="CP045875">
    <property type="protein sequence ID" value="QGG47967.1"/>
    <property type="molecule type" value="Genomic_DNA"/>
</dbReference>
<dbReference type="PROSITE" id="PS50850">
    <property type="entry name" value="MFS"/>
    <property type="match status" value="1"/>
</dbReference>
<feature type="transmembrane region" description="Helical" evidence="6">
    <location>
        <begin position="99"/>
        <end position="121"/>
    </location>
</feature>
<evidence type="ECO:0000256" key="2">
    <source>
        <dbReference type="ARBA" id="ARBA00022448"/>
    </source>
</evidence>
<dbReference type="GO" id="GO:0022857">
    <property type="term" value="F:transmembrane transporter activity"/>
    <property type="evidence" value="ECO:0007669"/>
    <property type="project" value="InterPro"/>
</dbReference>
<dbReference type="PANTHER" id="PTHR11360">
    <property type="entry name" value="MONOCARBOXYLATE TRANSPORTER"/>
    <property type="match status" value="1"/>
</dbReference>
<dbReference type="InterPro" id="IPR050327">
    <property type="entry name" value="Proton-linked_MCT"/>
</dbReference>
<feature type="transmembrane region" description="Helical" evidence="6">
    <location>
        <begin position="307"/>
        <end position="330"/>
    </location>
</feature>
<organism evidence="8 9">
    <name type="scientific">Heliorestis convoluta</name>
    <dbReference type="NCBI Taxonomy" id="356322"/>
    <lineage>
        <taxon>Bacteria</taxon>
        <taxon>Bacillati</taxon>
        <taxon>Bacillota</taxon>
        <taxon>Clostridia</taxon>
        <taxon>Eubacteriales</taxon>
        <taxon>Heliobacteriaceae</taxon>
        <taxon>Heliorestis</taxon>
    </lineage>
</organism>
<feature type="transmembrane region" description="Helical" evidence="6">
    <location>
        <begin position="165"/>
        <end position="185"/>
    </location>
</feature>
<keyword evidence="9" id="KW-1185">Reference proteome</keyword>
<keyword evidence="2" id="KW-0813">Transport</keyword>
<dbReference type="CDD" id="cd17353">
    <property type="entry name" value="MFS_OFA_like"/>
    <property type="match status" value="1"/>
</dbReference>
<name>A0A5Q2MZ63_9FIRM</name>
<comment type="subcellular location">
    <subcellularLocation>
        <location evidence="1">Cell membrane</location>
        <topology evidence="1">Multi-pass membrane protein</topology>
    </subcellularLocation>
</comment>
<feature type="transmembrane region" description="Helical" evidence="6">
    <location>
        <begin position="252"/>
        <end position="271"/>
    </location>
</feature>
<feature type="transmembrane region" description="Helical" evidence="6">
    <location>
        <begin position="342"/>
        <end position="364"/>
    </location>
</feature>
<evidence type="ECO:0000256" key="3">
    <source>
        <dbReference type="ARBA" id="ARBA00022692"/>
    </source>
</evidence>
<dbReference type="OrthoDB" id="9793415at2"/>
<dbReference type="Pfam" id="PF07690">
    <property type="entry name" value="MFS_1"/>
    <property type="match status" value="1"/>
</dbReference>
<dbReference type="InterPro" id="IPR036259">
    <property type="entry name" value="MFS_trans_sf"/>
</dbReference>
<sequence>MNSSYRGWLVVLAGFGINLTLGILYTWSVFAKELTEKLQWTNTEATLPYTLAIAMFALLMWPAGRMQDRYGARIVATVGGALCGIGLIIASLYPSPTMVMLSFGILTGSGIGLAYAAATPAAIKWFPPEKKGLITGIVVTGFGGAAVYASPLASYLLNTYGIQQSFLILGIAFTVVSVLLAQFLVPPPAQESTSPGAGASAVTAQARQYSVSEMTRTPQFYYLWFIFACIAMSGLMVIGHAAKIMSLSGANWGFILVAILAIANAGGRLMSGALSDKLGRTKTMTFVFAPAAIVLGVLNFLDSPYMIAAALIVVGFAYGASIALVPATTADYYGTKNLGTNYGVVFTGWGVGGVFGPMLAGYMVDSTGTYTVAYIVAAALAAVATVLSIMLKAPVEEPSGKKALA</sequence>
<keyword evidence="5 6" id="KW-0472">Membrane</keyword>
<dbReference type="InterPro" id="IPR020846">
    <property type="entry name" value="MFS_dom"/>
</dbReference>
<evidence type="ECO:0000313" key="8">
    <source>
        <dbReference type="EMBL" id="QGG47967.1"/>
    </source>
</evidence>
<dbReference type="RefSeq" id="WP_153725248.1">
    <property type="nucleotide sequence ID" value="NZ_CP045875.1"/>
</dbReference>
<evidence type="ECO:0000259" key="7">
    <source>
        <dbReference type="PROSITE" id="PS50850"/>
    </source>
</evidence>
<feature type="transmembrane region" description="Helical" evidence="6">
    <location>
        <begin position="370"/>
        <end position="391"/>
    </location>
</feature>
<gene>
    <name evidence="8" type="ORF">FTV88_1869</name>
</gene>
<feature type="transmembrane region" description="Helical" evidence="6">
    <location>
        <begin position="283"/>
        <end position="301"/>
    </location>
</feature>
<feature type="transmembrane region" description="Helical" evidence="6">
    <location>
        <begin position="220"/>
        <end position="240"/>
    </location>
</feature>
<dbReference type="Proteomes" id="UP000366051">
    <property type="component" value="Chromosome"/>
</dbReference>
<reference evidence="9" key="1">
    <citation type="submission" date="2019-11" db="EMBL/GenBank/DDBJ databases">
        <title>Genome sequence of Heliorestis convoluta strain HH, an alkaliphilic and minimalistic phototrophic bacterium from a soda lake in Egypt.</title>
        <authorList>
            <person name="Dewey E.D."/>
            <person name="Stokes L.M."/>
            <person name="Burchell B.M."/>
            <person name="Shaffer K.N."/>
            <person name="Huntington A.M."/>
            <person name="Baker J.M."/>
            <person name="Nadendla S."/>
            <person name="Giglio M.G."/>
            <person name="Touchman J.W."/>
            <person name="Blankenship R.E."/>
            <person name="Madigan M.T."/>
            <person name="Sattley W.M."/>
        </authorList>
    </citation>
    <scope>NUCLEOTIDE SEQUENCE [LARGE SCALE GENOMIC DNA]</scope>
    <source>
        <strain evidence="9">HH</strain>
    </source>
</reference>
<dbReference type="AlphaFoldDB" id="A0A5Q2MZ63"/>
<feature type="transmembrane region" description="Helical" evidence="6">
    <location>
        <begin position="7"/>
        <end position="27"/>
    </location>
</feature>
<dbReference type="InterPro" id="IPR011701">
    <property type="entry name" value="MFS"/>
</dbReference>
<proteinExistence type="predicted"/>
<evidence type="ECO:0000256" key="4">
    <source>
        <dbReference type="ARBA" id="ARBA00022989"/>
    </source>
</evidence>